<keyword evidence="3 4" id="KW-0443">Lipid metabolism</keyword>
<evidence type="ECO:0000259" key="6">
    <source>
        <dbReference type="PROSITE" id="PS51635"/>
    </source>
</evidence>
<dbReference type="InterPro" id="IPR016035">
    <property type="entry name" value="Acyl_Trfase/lysoPLipase"/>
</dbReference>
<keyword evidence="8" id="KW-1185">Reference proteome</keyword>
<dbReference type="PROSITE" id="PS51635">
    <property type="entry name" value="PNPLA"/>
    <property type="match status" value="1"/>
</dbReference>
<dbReference type="PANTHER" id="PTHR14226:SF29">
    <property type="entry name" value="NEUROPATHY TARGET ESTERASE SWS"/>
    <property type="match status" value="1"/>
</dbReference>
<keyword evidence="5" id="KW-0732">Signal</keyword>
<dbReference type="InterPro" id="IPR002641">
    <property type="entry name" value="PNPLA_dom"/>
</dbReference>
<evidence type="ECO:0000256" key="1">
    <source>
        <dbReference type="ARBA" id="ARBA00022801"/>
    </source>
</evidence>
<sequence>MLTRLALPLLCCCTSLALASPVRVGLVLGGGGARGAAHIGVLEVLEQQRVPIACVAGTSMGALVAGAYAAGLSPAQMRAKMDAADWASMFQDSPTYDEMGYRNKRISQRYLPGLETGLKADGLQYQSGAVTGQRIKLFFNELVGAENGEPQIESLAMPLAIIATDIGSGERVVLKQGSLTRAMRASMSVPGLMSPLNEGGRRLVDGGLVDNVPIDVVRELCQPDLVIAVNVGSPLLKPEEVTSLLSVSAQMINILTEQNVSRSLASLTPRDVYIKPDLEGLSAADFPRHSEITERGREAALAALPRLTALGAPPERYQAWQQARSQASKRQPLPVDRVEVAQLAHVNPAAVTRHLEQETDAPLAKTTGRDLLRVFGDGYYESVDYALLGERDKHILRVTPLEKSWGPDYLRFGINLESNLDARASYALRAALHKTWLNALGGEMLVGAQVGSETGVSAEFYQPLDTAQNIFAETHASFLSRNRYFYQDDQKLAEYLTRTGLVSAGFGLRVGLLGQAKLGWQEKWRSAELETGRPELPENSRHYGGWFASLDLDQINRLYLPTNGWAARAHYFDSDKEGFGQLLASVSASRTLGPVIGHARLSASQTLRGRTPFYEAPALGGFLNLTGFAPQQLVGEDMRFAQLRLERIVGRLPLGLRGDMRVGLALEGATFGQRYSETALEGWQRSAALYLGGETPLGAAYLGYGYGGGGRNAVYLFLGTP</sequence>
<dbReference type="GO" id="GO:0016042">
    <property type="term" value="P:lipid catabolic process"/>
    <property type="evidence" value="ECO:0007669"/>
    <property type="project" value="UniProtKB-UniRule"/>
</dbReference>
<organism evidence="7 8">
    <name type="scientific">Crenobacter caeni</name>
    <dbReference type="NCBI Taxonomy" id="2705474"/>
    <lineage>
        <taxon>Bacteria</taxon>
        <taxon>Pseudomonadati</taxon>
        <taxon>Pseudomonadota</taxon>
        <taxon>Betaproteobacteria</taxon>
        <taxon>Neisseriales</taxon>
        <taxon>Neisseriaceae</taxon>
        <taxon>Crenobacter</taxon>
    </lineage>
</organism>
<feature type="active site" description="Proton acceptor" evidence="4">
    <location>
        <position position="205"/>
    </location>
</feature>
<dbReference type="InterPro" id="IPR050301">
    <property type="entry name" value="NTE"/>
</dbReference>
<dbReference type="GO" id="GO:0016787">
    <property type="term" value="F:hydrolase activity"/>
    <property type="evidence" value="ECO:0007669"/>
    <property type="project" value="UniProtKB-UniRule"/>
</dbReference>
<name>A0A6B2KPE4_9NEIS</name>
<evidence type="ECO:0000256" key="2">
    <source>
        <dbReference type="ARBA" id="ARBA00022963"/>
    </source>
</evidence>
<feature type="short sequence motif" description="GXGXXG" evidence="4">
    <location>
        <begin position="30"/>
        <end position="35"/>
    </location>
</feature>
<reference evidence="7 8" key="1">
    <citation type="submission" date="2020-02" db="EMBL/GenBank/DDBJ databases">
        <authorList>
            <person name="Yang Z."/>
        </authorList>
    </citation>
    <scope>NUCLEOTIDE SEQUENCE [LARGE SCALE GENOMIC DNA]</scope>
    <source>
        <strain evidence="7 8">HX-7-9</strain>
    </source>
</reference>
<feature type="active site" description="Nucleophile" evidence="4">
    <location>
        <position position="59"/>
    </location>
</feature>
<feature type="signal peptide" evidence="5">
    <location>
        <begin position="1"/>
        <end position="19"/>
    </location>
</feature>
<dbReference type="AlphaFoldDB" id="A0A6B2KPE4"/>
<gene>
    <name evidence="7" type="ORF">GZH52_04515</name>
</gene>
<dbReference type="Gene3D" id="3.40.1090.10">
    <property type="entry name" value="Cytosolic phospholipase A2 catalytic domain"/>
    <property type="match status" value="2"/>
</dbReference>
<dbReference type="EMBL" id="JAAGAA010000003">
    <property type="protein sequence ID" value="NDV12060.1"/>
    <property type="molecule type" value="Genomic_DNA"/>
</dbReference>
<evidence type="ECO:0000313" key="8">
    <source>
        <dbReference type="Proteomes" id="UP000482578"/>
    </source>
</evidence>
<feature type="domain" description="PNPLA" evidence="6">
    <location>
        <begin position="26"/>
        <end position="218"/>
    </location>
</feature>
<evidence type="ECO:0000313" key="7">
    <source>
        <dbReference type="EMBL" id="NDV12060.1"/>
    </source>
</evidence>
<proteinExistence type="predicted"/>
<feature type="short sequence motif" description="GXSXG" evidence="4">
    <location>
        <begin position="57"/>
        <end position="61"/>
    </location>
</feature>
<accession>A0A6B2KPE4</accession>
<keyword evidence="2 4" id="KW-0442">Lipid degradation</keyword>
<dbReference type="Pfam" id="PF01734">
    <property type="entry name" value="Patatin"/>
    <property type="match status" value="1"/>
</dbReference>
<dbReference type="SUPFAM" id="SSF52151">
    <property type="entry name" value="FabD/lysophospholipase-like"/>
    <property type="match status" value="1"/>
</dbReference>
<evidence type="ECO:0000256" key="3">
    <source>
        <dbReference type="ARBA" id="ARBA00023098"/>
    </source>
</evidence>
<feature type="chain" id="PRO_5025604824" evidence="5">
    <location>
        <begin position="20"/>
        <end position="721"/>
    </location>
</feature>
<dbReference type="Gene3D" id="2.40.160.50">
    <property type="entry name" value="membrane protein fhac: a member of the omp85/tpsb transporter family"/>
    <property type="match status" value="1"/>
</dbReference>
<evidence type="ECO:0000256" key="5">
    <source>
        <dbReference type="SAM" id="SignalP"/>
    </source>
</evidence>
<keyword evidence="1 4" id="KW-0378">Hydrolase</keyword>
<evidence type="ECO:0000256" key="4">
    <source>
        <dbReference type="PROSITE-ProRule" id="PRU01161"/>
    </source>
</evidence>
<dbReference type="PANTHER" id="PTHR14226">
    <property type="entry name" value="NEUROPATHY TARGET ESTERASE/SWISS CHEESE D.MELANOGASTER"/>
    <property type="match status" value="1"/>
</dbReference>
<protein>
    <submittedName>
        <fullName evidence="7">Patatin</fullName>
    </submittedName>
</protein>
<dbReference type="RefSeq" id="WP_163315302.1">
    <property type="nucleotide sequence ID" value="NZ_JAAGAA010000003.1"/>
</dbReference>
<dbReference type="Proteomes" id="UP000482578">
    <property type="component" value="Unassembled WGS sequence"/>
</dbReference>
<feature type="short sequence motif" description="DGA/G" evidence="4">
    <location>
        <begin position="205"/>
        <end position="207"/>
    </location>
</feature>
<comment type="caution">
    <text evidence="7">The sequence shown here is derived from an EMBL/GenBank/DDBJ whole genome shotgun (WGS) entry which is preliminary data.</text>
</comment>